<organism evidence="1 2">
    <name type="scientific">Paeniroseomonas aquatica</name>
    <dbReference type="NCBI Taxonomy" id="373043"/>
    <lineage>
        <taxon>Bacteria</taxon>
        <taxon>Pseudomonadati</taxon>
        <taxon>Pseudomonadota</taxon>
        <taxon>Alphaproteobacteria</taxon>
        <taxon>Acetobacterales</taxon>
        <taxon>Acetobacteraceae</taxon>
        <taxon>Paeniroseomonas</taxon>
    </lineage>
</organism>
<evidence type="ECO:0000313" key="2">
    <source>
        <dbReference type="Proteomes" id="UP001529369"/>
    </source>
</evidence>
<accession>A0ABT8A4B9</accession>
<dbReference type="Proteomes" id="UP001529369">
    <property type="component" value="Unassembled WGS sequence"/>
</dbReference>
<evidence type="ECO:0000313" key="1">
    <source>
        <dbReference type="EMBL" id="MDN3564515.1"/>
    </source>
</evidence>
<protein>
    <submittedName>
        <fullName evidence="1">Uncharacterized protein</fullName>
    </submittedName>
</protein>
<keyword evidence="2" id="KW-1185">Reference proteome</keyword>
<dbReference type="RefSeq" id="WP_290316314.1">
    <property type="nucleotide sequence ID" value="NZ_JAUFPN010000106.1"/>
</dbReference>
<dbReference type="EMBL" id="JAUFPN010000106">
    <property type="protein sequence ID" value="MDN3564515.1"/>
    <property type="molecule type" value="Genomic_DNA"/>
</dbReference>
<reference evidence="2" key="1">
    <citation type="journal article" date="2019" name="Int. J. Syst. Evol. Microbiol.">
        <title>The Global Catalogue of Microorganisms (GCM) 10K type strain sequencing project: providing services to taxonomists for standard genome sequencing and annotation.</title>
        <authorList>
            <consortium name="The Broad Institute Genomics Platform"/>
            <consortium name="The Broad Institute Genome Sequencing Center for Infectious Disease"/>
            <person name="Wu L."/>
            <person name="Ma J."/>
        </authorList>
    </citation>
    <scope>NUCLEOTIDE SEQUENCE [LARGE SCALE GENOMIC DNA]</scope>
    <source>
        <strain evidence="2">CECT 7131</strain>
    </source>
</reference>
<gene>
    <name evidence="1" type="ORF">QWZ14_09080</name>
</gene>
<proteinExistence type="predicted"/>
<name>A0ABT8A4B9_9PROT</name>
<comment type="caution">
    <text evidence="1">The sequence shown here is derived from an EMBL/GenBank/DDBJ whole genome shotgun (WGS) entry which is preliminary data.</text>
</comment>
<sequence length="114" mass="12082">MPDPAPEPPALPPELAAGPGTVTLSTSLLGDLQVLGTPEQAATLQALAARAAVYATRARGDGTRRTYRSAWRAYEVRCSGLGRISLRQRQGVALLPMGGFWKPSSLLSLRRQAA</sequence>